<dbReference type="EMBL" id="RBNI01007521">
    <property type="protein sequence ID" value="RUP45292.1"/>
    <property type="molecule type" value="Genomic_DNA"/>
</dbReference>
<dbReference type="InterPro" id="IPR036322">
    <property type="entry name" value="WD40_repeat_dom_sf"/>
</dbReference>
<evidence type="ECO:0000256" key="2">
    <source>
        <dbReference type="ARBA" id="ARBA00022737"/>
    </source>
</evidence>
<organism evidence="4 5">
    <name type="scientific">Jimgerdemannia flammicorona</name>
    <dbReference type="NCBI Taxonomy" id="994334"/>
    <lineage>
        <taxon>Eukaryota</taxon>
        <taxon>Fungi</taxon>
        <taxon>Fungi incertae sedis</taxon>
        <taxon>Mucoromycota</taxon>
        <taxon>Mucoromycotina</taxon>
        <taxon>Endogonomycetes</taxon>
        <taxon>Endogonales</taxon>
        <taxon>Endogonaceae</taxon>
        <taxon>Jimgerdemannia</taxon>
    </lineage>
</organism>
<evidence type="ECO:0000256" key="3">
    <source>
        <dbReference type="PROSITE-ProRule" id="PRU00221"/>
    </source>
</evidence>
<evidence type="ECO:0000256" key="1">
    <source>
        <dbReference type="ARBA" id="ARBA00022574"/>
    </source>
</evidence>
<dbReference type="AlphaFoldDB" id="A0A433D373"/>
<dbReference type="SUPFAM" id="SSF50978">
    <property type="entry name" value="WD40 repeat-like"/>
    <property type="match status" value="1"/>
</dbReference>
<dbReference type="InterPro" id="IPR019775">
    <property type="entry name" value="WD40_repeat_CS"/>
</dbReference>
<evidence type="ECO:0000313" key="5">
    <source>
        <dbReference type="Proteomes" id="UP000268093"/>
    </source>
</evidence>
<comment type="caution">
    <text evidence="4">The sequence shown here is derived from an EMBL/GenBank/DDBJ whole genome shotgun (WGS) entry which is preliminary data.</text>
</comment>
<dbReference type="Proteomes" id="UP000268093">
    <property type="component" value="Unassembled WGS sequence"/>
</dbReference>
<feature type="repeat" description="WD" evidence="3">
    <location>
        <begin position="26"/>
        <end position="40"/>
    </location>
</feature>
<sequence length="266" mass="29008">MSPSTRQHVCQILSLKLILTISTTVVISGGFDNTIRVWDLPPTHPPSYFSPRSPSSYPTPATTPATPHTVWRGTIDISSFSEAGDAWLRGVWELAVSDTLVACTSDASGPILVFSLLTGTLVYELNGAGIAGHSYRSMCITPLFLLTTGSTTDISSISACINVWDLRTGRLLRRLVPDTDGVPEARTASMSDVRVLPDGAGLVVRLCDQWSRKDWVYAWSFEGREEGCEEGDAKTENVFVQEIGGEEIRAFKEPGECYGNAWVCWA</sequence>
<dbReference type="OrthoDB" id="1602884at2759"/>
<keyword evidence="1 3" id="KW-0853">WD repeat</keyword>
<protein>
    <recommendedName>
        <fullName evidence="6">WD40-repeat-containing domain protein</fullName>
    </recommendedName>
</protein>
<name>A0A433D373_9FUNG</name>
<dbReference type="PROSITE" id="PS50082">
    <property type="entry name" value="WD_REPEATS_2"/>
    <property type="match status" value="1"/>
</dbReference>
<dbReference type="InterPro" id="IPR015943">
    <property type="entry name" value="WD40/YVTN_repeat-like_dom_sf"/>
</dbReference>
<dbReference type="PROSITE" id="PS00678">
    <property type="entry name" value="WD_REPEATS_1"/>
    <property type="match status" value="1"/>
</dbReference>
<keyword evidence="5" id="KW-1185">Reference proteome</keyword>
<dbReference type="Gene3D" id="2.130.10.10">
    <property type="entry name" value="YVTN repeat-like/Quinoprotein amine dehydrogenase"/>
    <property type="match status" value="1"/>
</dbReference>
<reference evidence="4 5" key="1">
    <citation type="journal article" date="2018" name="New Phytol.">
        <title>Phylogenomics of Endogonaceae and evolution of mycorrhizas within Mucoromycota.</title>
        <authorList>
            <person name="Chang Y."/>
            <person name="Desiro A."/>
            <person name="Na H."/>
            <person name="Sandor L."/>
            <person name="Lipzen A."/>
            <person name="Clum A."/>
            <person name="Barry K."/>
            <person name="Grigoriev I.V."/>
            <person name="Martin F.M."/>
            <person name="Stajich J.E."/>
            <person name="Smith M.E."/>
            <person name="Bonito G."/>
            <person name="Spatafora J.W."/>
        </authorList>
    </citation>
    <scope>NUCLEOTIDE SEQUENCE [LARGE SCALE GENOMIC DNA]</scope>
    <source>
        <strain evidence="4 5">GMNB39</strain>
    </source>
</reference>
<keyword evidence="2" id="KW-0677">Repeat</keyword>
<accession>A0A433D373</accession>
<proteinExistence type="predicted"/>
<evidence type="ECO:0008006" key="6">
    <source>
        <dbReference type="Google" id="ProtNLM"/>
    </source>
</evidence>
<evidence type="ECO:0000313" key="4">
    <source>
        <dbReference type="EMBL" id="RUP45292.1"/>
    </source>
</evidence>
<gene>
    <name evidence="4" type="ORF">BC936DRAFT_148364</name>
</gene>
<dbReference type="InterPro" id="IPR001680">
    <property type="entry name" value="WD40_rpt"/>
</dbReference>